<name>A0A366F3B0_9HYPH</name>
<dbReference type="Proteomes" id="UP000253529">
    <property type="component" value="Unassembled WGS sequence"/>
</dbReference>
<evidence type="ECO:0000313" key="3">
    <source>
        <dbReference type="Proteomes" id="UP000253529"/>
    </source>
</evidence>
<evidence type="ECO:0000313" key="2">
    <source>
        <dbReference type="EMBL" id="RBP08205.1"/>
    </source>
</evidence>
<feature type="transmembrane region" description="Helical" evidence="1">
    <location>
        <begin position="154"/>
        <end position="172"/>
    </location>
</feature>
<protein>
    <submittedName>
        <fullName evidence="2">Uncharacterized protein</fullName>
    </submittedName>
</protein>
<dbReference type="RefSeq" id="WP_113891244.1">
    <property type="nucleotide sequence ID" value="NZ_QNRK01000026.1"/>
</dbReference>
<keyword evidence="1" id="KW-1133">Transmembrane helix</keyword>
<feature type="transmembrane region" description="Helical" evidence="1">
    <location>
        <begin position="60"/>
        <end position="80"/>
    </location>
</feature>
<comment type="caution">
    <text evidence="2">The sequence shown here is derived from an EMBL/GenBank/DDBJ whole genome shotgun (WGS) entry which is preliminary data.</text>
</comment>
<sequence>MKIFKVVVFALLALNVVVFLWNAPQHEAFDQLGWVILLSTFLYETSALDKAYASPLEKYGLYAALAVGYGLAIFACYSYWSAGDTLGFLNSCTWLSVCAVLAYDVYAPGEYGGLEWRVRNGVKIALYAALVAYAATWAWRGFVSDGGLSGFLDFYDAALWIVCFAVIELNVFNFETSEEAPAAARVTAS</sequence>
<gene>
    <name evidence="2" type="ORF">DFR50_12650</name>
</gene>
<feature type="transmembrane region" description="Helical" evidence="1">
    <location>
        <begin position="124"/>
        <end position="142"/>
    </location>
</feature>
<keyword evidence="3" id="KW-1185">Reference proteome</keyword>
<evidence type="ECO:0000256" key="1">
    <source>
        <dbReference type="SAM" id="Phobius"/>
    </source>
</evidence>
<keyword evidence="1" id="KW-0472">Membrane</keyword>
<reference evidence="2 3" key="1">
    <citation type="submission" date="2018-06" db="EMBL/GenBank/DDBJ databases">
        <title>Genomic Encyclopedia of Type Strains, Phase IV (KMG-IV): sequencing the most valuable type-strain genomes for metagenomic binning, comparative biology and taxonomic classification.</title>
        <authorList>
            <person name="Goeker M."/>
        </authorList>
    </citation>
    <scope>NUCLEOTIDE SEQUENCE [LARGE SCALE GENOMIC DNA]</scope>
    <source>
        <strain evidence="2 3">DSM 24875</strain>
    </source>
</reference>
<dbReference type="EMBL" id="QNRK01000026">
    <property type="protein sequence ID" value="RBP08205.1"/>
    <property type="molecule type" value="Genomic_DNA"/>
</dbReference>
<keyword evidence="1" id="KW-0812">Transmembrane</keyword>
<dbReference type="AlphaFoldDB" id="A0A366F3B0"/>
<dbReference type="OrthoDB" id="6022998at2"/>
<accession>A0A366F3B0</accession>
<organism evidence="2 3">
    <name type="scientific">Roseiarcus fermentans</name>
    <dbReference type="NCBI Taxonomy" id="1473586"/>
    <lineage>
        <taxon>Bacteria</taxon>
        <taxon>Pseudomonadati</taxon>
        <taxon>Pseudomonadota</taxon>
        <taxon>Alphaproteobacteria</taxon>
        <taxon>Hyphomicrobiales</taxon>
        <taxon>Roseiarcaceae</taxon>
        <taxon>Roseiarcus</taxon>
    </lineage>
</organism>
<proteinExistence type="predicted"/>